<dbReference type="PANTHER" id="PTHR43394:SF1">
    <property type="entry name" value="ATP-BINDING CASSETTE SUB-FAMILY B MEMBER 10, MITOCHONDRIAL"/>
    <property type="match status" value="1"/>
</dbReference>
<evidence type="ECO:0000313" key="13">
    <source>
        <dbReference type="Proteomes" id="UP000183255"/>
    </source>
</evidence>
<dbReference type="RefSeq" id="WP_031574357.1">
    <property type="nucleotide sequence ID" value="NZ_FNDZ01000001.1"/>
</dbReference>
<keyword evidence="5" id="KW-0547">Nucleotide-binding</keyword>
<evidence type="ECO:0000256" key="9">
    <source>
        <dbReference type="SAM" id="Phobius"/>
    </source>
</evidence>
<reference evidence="12 13" key="1">
    <citation type="submission" date="2016-10" db="EMBL/GenBank/DDBJ databases">
        <authorList>
            <person name="de Groot N.N."/>
        </authorList>
    </citation>
    <scope>NUCLEOTIDE SEQUENCE [LARGE SCALE GENOMIC DNA]</scope>
    <source>
        <strain evidence="12 13">CGMCC 1.5058</strain>
    </source>
</reference>
<dbReference type="Gene3D" id="1.20.1560.10">
    <property type="entry name" value="ABC transporter type 1, transmembrane domain"/>
    <property type="match status" value="1"/>
</dbReference>
<feature type="domain" description="ABC transporter" evidence="10">
    <location>
        <begin position="374"/>
        <end position="608"/>
    </location>
</feature>
<accession>A0A1G8I893</accession>
<dbReference type="Proteomes" id="UP000183255">
    <property type="component" value="Unassembled WGS sequence"/>
</dbReference>
<dbReference type="InterPro" id="IPR027417">
    <property type="entry name" value="P-loop_NTPase"/>
</dbReference>
<proteinExistence type="predicted"/>
<evidence type="ECO:0000256" key="7">
    <source>
        <dbReference type="ARBA" id="ARBA00022989"/>
    </source>
</evidence>
<dbReference type="PROSITE" id="PS50893">
    <property type="entry name" value="ABC_TRANSPORTER_2"/>
    <property type="match status" value="1"/>
</dbReference>
<dbReference type="PROSITE" id="PS50929">
    <property type="entry name" value="ABC_TM1F"/>
    <property type="match status" value="1"/>
</dbReference>
<evidence type="ECO:0000259" key="11">
    <source>
        <dbReference type="PROSITE" id="PS50929"/>
    </source>
</evidence>
<keyword evidence="3" id="KW-1003">Cell membrane</keyword>
<sequence>MEKNGKGAQNLDQMPKFGRFGGGANRFVPSEKPRAYKKTLQRLLALFRRYRKALLRATVLTLIASSFSLVVPLYIGRAINAYDLENNLVDTPLLQRMILYLLFCYVMVWLLQTVNGVLMAKVTQRLVKDLRESFFSKLQRIPLLFYDRRPHGDTMSRMTNDVDNISGSIAQTTTELIASLFTLVGSLIMMLSLNFLLTLLALIAVPLFIILTKIIAKKSRTYFMQRQKALGDLSGIVEESITGMKMVKAFNRKEETLKEFRQVNEELEKAATKALIWAGFLMPFMGVISNLSFALIAFAGGLMSVNGTISVGIVVSFLTYSKQFGRPLNNIAGMFTNIQQALVGAERVFEILDEQEEEKDVHDAVTLMNPRGEISFQDVYFSYAKDKPVLQGVSFKVNPGETIALVGETGAGKTTIVNLMTRFYDLEKGTITFDGMDLRTIERRSLMENFSVVLQDTFLFTGTIRENIRYARPDATDEEIYHAARVAHAEDFILKLPQGYDTEVSGSTDTLSQGQRQLLAISRAVLSDAPVLILDEATSSVDTKTEKEIQKAMVKLLRNRTSVIIAHRLSTIKSADRIYVIGEGRILEEGPHEELMRMKGRYHEMVISQVGNGAISEV</sequence>
<dbReference type="InterPro" id="IPR017871">
    <property type="entry name" value="ABC_transporter-like_CS"/>
</dbReference>
<keyword evidence="7 9" id="KW-1133">Transmembrane helix</keyword>
<evidence type="ECO:0000256" key="2">
    <source>
        <dbReference type="ARBA" id="ARBA00022448"/>
    </source>
</evidence>
<evidence type="ECO:0000256" key="5">
    <source>
        <dbReference type="ARBA" id="ARBA00022741"/>
    </source>
</evidence>
<feature type="transmembrane region" description="Helical" evidence="9">
    <location>
        <begin position="176"/>
        <end position="193"/>
    </location>
</feature>
<dbReference type="FunFam" id="3.40.50.300:FF:000287">
    <property type="entry name" value="Multidrug ABC transporter ATP-binding protein"/>
    <property type="match status" value="1"/>
</dbReference>
<dbReference type="Pfam" id="PF00005">
    <property type="entry name" value="ABC_tran"/>
    <property type="match status" value="1"/>
</dbReference>
<keyword evidence="2" id="KW-0813">Transport</keyword>
<dbReference type="SUPFAM" id="SSF52540">
    <property type="entry name" value="P-loop containing nucleoside triphosphate hydrolases"/>
    <property type="match status" value="1"/>
</dbReference>
<dbReference type="GO" id="GO:0016887">
    <property type="term" value="F:ATP hydrolysis activity"/>
    <property type="evidence" value="ECO:0007669"/>
    <property type="project" value="InterPro"/>
</dbReference>
<dbReference type="AlphaFoldDB" id="A0A1G8I893"/>
<dbReference type="InterPro" id="IPR036640">
    <property type="entry name" value="ABC1_TM_sf"/>
</dbReference>
<keyword evidence="8 9" id="KW-0472">Membrane</keyword>
<dbReference type="Pfam" id="PF00664">
    <property type="entry name" value="ABC_membrane"/>
    <property type="match status" value="1"/>
</dbReference>
<evidence type="ECO:0000256" key="6">
    <source>
        <dbReference type="ARBA" id="ARBA00022840"/>
    </source>
</evidence>
<protein>
    <submittedName>
        <fullName evidence="12">ATP-binding cassette, subfamily B</fullName>
    </submittedName>
</protein>
<feature type="transmembrane region" description="Helical" evidence="9">
    <location>
        <begin position="53"/>
        <end position="77"/>
    </location>
</feature>
<feature type="transmembrane region" description="Helical" evidence="9">
    <location>
        <begin position="97"/>
        <end position="118"/>
    </location>
</feature>
<dbReference type="InterPro" id="IPR003439">
    <property type="entry name" value="ABC_transporter-like_ATP-bd"/>
</dbReference>
<evidence type="ECO:0000259" key="10">
    <source>
        <dbReference type="PROSITE" id="PS50893"/>
    </source>
</evidence>
<feature type="transmembrane region" description="Helical" evidence="9">
    <location>
        <begin position="274"/>
        <end position="296"/>
    </location>
</feature>
<evidence type="ECO:0000313" key="12">
    <source>
        <dbReference type="EMBL" id="SDI15209.1"/>
    </source>
</evidence>
<evidence type="ECO:0000256" key="3">
    <source>
        <dbReference type="ARBA" id="ARBA00022475"/>
    </source>
</evidence>
<dbReference type="EMBL" id="FNDZ01000001">
    <property type="protein sequence ID" value="SDI15209.1"/>
    <property type="molecule type" value="Genomic_DNA"/>
</dbReference>
<dbReference type="PANTHER" id="PTHR43394">
    <property type="entry name" value="ATP-DEPENDENT PERMEASE MDL1, MITOCHONDRIAL"/>
    <property type="match status" value="1"/>
</dbReference>
<dbReference type="GO" id="GO:0005524">
    <property type="term" value="F:ATP binding"/>
    <property type="evidence" value="ECO:0007669"/>
    <property type="project" value="UniProtKB-KW"/>
</dbReference>
<name>A0A1G8I893_9CLOT</name>
<dbReference type="CDD" id="cd18547">
    <property type="entry name" value="ABC_6TM_Tm288_like"/>
    <property type="match status" value="1"/>
</dbReference>
<dbReference type="SUPFAM" id="SSF90123">
    <property type="entry name" value="ABC transporter transmembrane region"/>
    <property type="match status" value="1"/>
</dbReference>
<dbReference type="PROSITE" id="PS00211">
    <property type="entry name" value="ABC_TRANSPORTER_1"/>
    <property type="match status" value="1"/>
</dbReference>
<keyword evidence="6 12" id="KW-0067">ATP-binding</keyword>
<dbReference type="InterPro" id="IPR039421">
    <property type="entry name" value="Type_1_exporter"/>
</dbReference>
<dbReference type="GO" id="GO:0005886">
    <property type="term" value="C:plasma membrane"/>
    <property type="evidence" value="ECO:0007669"/>
    <property type="project" value="UniProtKB-SubCell"/>
</dbReference>
<dbReference type="SMART" id="SM00382">
    <property type="entry name" value="AAA"/>
    <property type="match status" value="1"/>
</dbReference>
<keyword evidence="4 9" id="KW-0812">Transmembrane</keyword>
<evidence type="ECO:0000256" key="4">
    <source>
        <dbReference type="ARBA" id="ARBA00022692"/>
    </source>
</evidence>
<dbReference type="InterPro" id="IPR003593">
    <property type="entry name" value="AAA+_ATPase"/>
</dbReference>
<feature type="domain" description="ABC transmembrane type-1" evidence="11">
    <location>
        <begin position="57"/>
        <end position="340"/>
    </location>
</feature>
<feature type="transmembrane region" description="Helical" evidence="9">
    <location>
        <begin position="199"/>
        <end position="216"/>
    </location>
</feature>
<comment type="subcellular location">
    <subcellularLocation>
        <location evidence="1">Cell membrane</location>
        <topology evidence="1">Multi-pass membrane protein</topology>
    </subcellularLocation>
</comment>
<evidence type="ECO:0000256" key="1">
    <source>
        <dbReference type="ARBA" id="ARBA00004651"/>
    </source>
</evidence>
<organism evidence="12 13">
    <name type="scientific">Proteiniclasticum ruminis</name>
    <dbReference type="NCBI Taxonomy" id="398199"/>
    <lineage>
        <taxon>Bacteria</taxon>
        <taxon>Bacillati</taxon>
        <taxon>Bacillota</taxon>
        <taxon>Clostridia</taxon>
        <taxon>Eubacteriales</taxon>
        <taxon>Clostridiaceae</taxon>
        <taxon>Proteiniclasticum</taxon>
    </lineage>
</organism>
<dbReference type="GO" id="GO:0015421">
    <property type="term" value="F:ABC-type oligopeptide transporter activity"/>
    <property type="evidence" value="ECO:0007669"/>
    <property type="project" value="TreeGrafter"/>
</dbReference>
<dbReference type="Gene3D" id="3.40.50.300">
    <property type="entry name" value="P-loop containing nucleotide triphosphate hydrolases"/>
    <property type="match status" value="1"/>
</dbReference>
<evidence type="ECO:0000256" key="8">
    <source>
        <dbReference type="ARBA" id="ARBA00023136"/>
    </source>
</evidence>
<dbReference type="FunFam" id="1.20.1560.10:FF:000011">
    <property type="entry name" value="Multidrug ABC transporter ATP-binding protein"/>
    <property type="match status" value="1"/>
</dbReference>
<dbReference type="InterPro" id="IPR011527">
    <property type="entry name" value="ABC1_TM_dom"/>
</dbReference>
<dbReference type="CDD" id="cd03254">
    <property type="entry name" value="ABCC_Glucan_exporter_like"/>
    <property type="match status" value="1"/>
</dbReference>
<gene>
    <name evidence="12" type="ORF">SAMN05421804_101806</name>
</gene>